<organism evidence="1 2">
    <name type="scientific">Planctopirus limnophila (strain ATCC 43296 / DSM 3776 / IFAM 1008 / Mu 290)</name>
    <name type="common">Planctomyces limnophilus</name>
    <dbReference type="NCBI Taxonomy" id="521674"/>
    <lineage>
        <taxon>Bacteria</taxon>
        <taxon>Pseudomonadati</taxon>
        <taxon>Planctomycetota</taxon>
        <taxon>Planctomycetia</taxon>
        <taxon>Planctomycetales</taxon>
        <taxon>Planctomycetaceae</taxon>
        <taxon>Planctopirus</taxon>
    </lineage>
</organism>
<dbReference type="HOGENOM" id="CLU_3237445_0_0_0"/>
<name>D5SP16_PLAL2</name>
<reference evidence="1 2" key="1">
    <citation type="journal article" date="2010" name="Stand. Genomic Sci.">
        <title>Complete genome sequence of Planctomyces limnophilus type strain (Mu 290).</title>
        <authorList>
            <person name="Labutti K."/>
            <person name="Sikorski J."/>
            <person name="Schneider S."/>
            <person name="Nolan M."/>
            <person name="Lucas S."/>
            <person name="Glavina Del Rio T."/>
            <person name="Tice H."/>
            <person name="Cheng J.F."/>
            <person name="Goodwin L."/>
            <person name="Pitluck S."/>
            <person name="Liolios K."/>
            <person name="Ivanova N."/>
            <person name="Mavromatis K."/>
            <person name="Mikhailova N."/>
            <person name="Pati A."/>
            <person name="Chen A."/>
            <person name="Palaniappan K."/>
            <person name="Land M."/>
            <person name="Hauser L."/>
            <person name="Chang Y.J."/>
            <person name="Jeffries C.D."/>
            <person name="Tindall B.J."/>
            <person name="Rohde M."/>
            <person name="Goker M."/>
            <person name="Woyke T."/>
            <person name="Bristow J."/>
            <person name="Eisen J.A."/>
            <person name="Markowitz V."/>
            <person name="Hugenholtz P."/>
            <person name="Kyrpides N.C."/>
            <person name="Klenk H.P."/>
            <person name="Lapidus A."/>
        </authorList>
    </citation>
    <scope>NUCLEOTIDE SEQUENCE [LARGE SCALE GENOMIC DNA]</scope>
    <source>
        <strain evidence="2">ATCC 43296 / DSM 3776 / IFAM 1008 / 290</strain>
    </source>
</reference>
<keyword evidence="2" id="KW-1185">Reference proteome</keyword>
<gene>
    <name evidence="1" type="ordered locus">Plim_0320</name>
</gene>
<dbReference type="EMBL" id="CP001744">
    <property type="protein sequence ID" value="ADG66171.1"/>
    <property type="molecule type" value="Genomic_DNA"/>
</dbReference>
<dbReference type="KEGG" id="plm:Plim_0320"/>
<protein>
    <submittedName>
        <fullName evidence="1">Uncharacterized protein</fullName>
    </submittedName>
</protein>
<proteinExistence type="predicted"/>
<dbReference type="Proteomes" id="UP000002220">
    <property type="component" value="Chromosome"/>
</dbReference>
<accession>D5SP16</accession>
<dbReference type="AlphaFoldDB" id="D5SP16"/>
<evidence type="ECO:0000313" key="1">
    <source>
        <dbReference type="EMBL" id="ADG66171.1"/>
    </source>
</evidence>
<evidence type="ECO:0000313" key="2">
    <source>
        <dbReference type="Proteomes" id="UP000002220"/>
    </source>
</evidence>
<sequence>MTIEPVYQCGAYQLGFLANLIVQKQHPPECKAARNQWETRQQV</sequence>